<keyword evidence="3" id="KW-1185">Reference proteome</keyword>
<dbReference type="CDD" id="cd09917">
    <property type="entry name" value="F-box_SF"/>
    <property type="match status" value="1"/>
</dbReference>
<protein>
    <recommendedName>
        <fullName evidence="4">F-box domain-containing protein</fullName>
    </recommendedName>
</protein>
<comment type="caution">
    <text evidence="2">The sequence shown here is derived from an EMBL/GenBank/DDBJ whole genome shotgun (WGS) entry which is preliminary data.</text>
</comment>
<proteinExistence type="predicted"/>
<reference evidence="2 3" key="1">
    <citation type="submission" date="2024-03" db="EMBL/GenBank/DDBJ databases">
        <title>A high-quality draft genome sequence of Diaporthe vaccinii, a causative agent of upright dieback and viscid rot disease in cranberry plants.</title>
        <authorList>
            <person name="Sarrasin M."/>
            <person name="Lang B.F."/>
            <person name="Burger G."/>
        </authorList>
    </citation>
    <scope>NUCLEOTIDE SEQUENCE [LARGE SCALE GENOMIC DNA]</scope>
    <source>
        <strain evidence="2 3">IS7</strain>
    </source>
</reference>
<evidence type="ECO:0000313" key="3">
    <source>
        <dbReference type="Proteomes" id="UP001600888"/>
    </source>
</evidence>
<name>A0ABR4FBM0_9PEZI</name>
<feature type="region of interest" description="Disordered" evidence="1">
    <location>
        <begin position="46"/>
        <end position="67"/>
    </location>
</feature>
<gene>
    <name evidence="2" type="ORF">FJTKL_10752</name>
</gene>
<sequence length="493" mass="54438">MPNWLGARRVGERTLDFLRHPARLPGLPLSPGNVERTIVGRLCQPGGLAASSRRDRSSTNQPTSSLPYSYENNYSLLSIPFRFHPPICRKTTHNSYLGTLPRRPHGVASEETSIETPGNRCRFPSPPASRKPLEHYVRHQAPLEAGPHYKAITIPTYNKNKKTNNAHNQVESDYSQGPTLTQGISKGFTPLSRQNSGLFTREEQVLARNPHTARRLPQRSRTTHEHIPLGPQILTITRPQPQQHASTSFVPTQNTVGAVGAAEEAKAQDASVPTSNAQNVHNESADSVTPLESSRAPQPRRPKLGAPRRSYSVTDCEPVPPEQRPSSGNLTLSTIPPELHYAVFDFLDPIDSACLGLTNSHFYAIHRRMHGSVPLSSRRDGPNELEWAWHLASRPIAGSQGGSISAATTNTLGAGDKAGLAAMRVRGKGLCRKCGVSRCELHKHIREWVPETHEYCSVRDKFVPKPGEDARAHCYMSNPRNTTRCGRHRVKKA</sequence>
<evidence type="ECO:0008006" key="4">
    <source>
        <dbReference type="Google" id="ProtNLM"/>
    </source>
</evidence>
<dbReference type="InterPro" id="IPR036047">
    <property type="entry name" value="F-box-like_dom_sf"/>
</dbReference>
<evidence type="ECO:0000313" key="2">
    <source>
        <dbReference type="EMBL" id="KAL2292097.1"/>
    </source>
</evidence>
<organism evidence="2 3">
    <name type="scientific">Diaporthe vaccinii</name>
    <dbReference type="NCBI Taxonomy" id="105482"/>
    <lineage>
        <taxon>Eukaryota</taxon>
        <taxon>Fungi</taxon>
        <taxon>Dikarya</taxon>
        <taxon>Ascomycota</taxon>
        <taxon>Pezizomycotina</taxon>
        <taxon>Sordariomycetes</taxon>
        <taxon>Sordariomycetidae</taxon>
        <taxon>Diaporthales</taxon>
        <taxon>Diaporthaceae</taxon>
        <taxon>Diaporthe</taxon>
        <taxon>Diaporthe eres species complex</taxon>
    </lineage>
</organism>
<feature type="compositionally biased region" description="Polar residues" evidence="1">
    <location>
        <begin position="58"/>
        <end position="67"/>
    </location>
</feature>
<accession>A0ABR4FBM0</accession>
<dbReference type="EMBL" id="JBAWTH010000004">
    <property type="protein sequence ID" value="KAL2292097.1"/>
    <property type="molecule type" value="Genomic_DNA"/>
</dbReference>
<feature type="region of interest" description="Disordered" evidence="1">
    <location>
        <begin position="99"/>
        <end position="131"/>
    </location>
</feature>
<dbReference type="Proteomes" id="UP001600888">
    <property type="component" value="Unassembled WGS sequence"/>
</dbReference>
<dbReference type="SUPFAM" id="SSF81383">
    <property type="entry name" value="F-box domain"/>
    <property type="match status" value="1"/>
</dbReference>
<evidence type="ECO:0000256" key="1">
    <source>
        <dbReference type="SAM" id="MobiDB-lite"/>
    </source>
</evidence>
<feature type="region of interest" description="Disordered" evidence="1">
    <location>
        <begin position="263"/>
        <end position="331"/>
    </location>
</feature>
<feature type="compositionally biased region" description="Polar residues" evidence="1">
    <location>
        <begin position="271"/>
        <end position="296"/>
    </location>
</feature>